<dbReference type="STRING" id="862908.BMS_0827"/>
<name>E1WX22_HALMS</name>
<gene>
    <name evidence="1" type="ordered locus">BMS_0827</name>
</gene>
<dbReference type="AlphaFoldDB" id="E1WX22"/>
<dbReference type="HOGENOM" id="CLU_751837_0_0_7"/>
<reference evidence="2" key="1">
    <citation type="journal article" date="2013" name="ISME J.">
        <title>A small predatory core genome in the divergent marine Bacteriovorax marinus SJ and the terrestrial Bdellovibrio bacteriovorus.</title>
        <authorList>
            <person name="Crossman L.C."/>
            <person name="Chen H."/>
            <person name="Cerdeno-Tarraga A.M."/>
            <person name="Brooks K."/>
            <person name="Quail M.A."/>
            <person name="Pineiro S.A."/>
            <person name="Hobley L."/>
            <person name="Sockett R.E."/>
            <person name="Bentley S.D."/>
            <person name="Parkhill J."/>
            <person name="Williams H.N."/>
            <person name="Stine O.C."/>
        </authorList>
    </citation>
    <scope>NUCLEOTIDE SEQUENCE [LARGE SCALE GENOMIC DNA]</scope>
    <source>
        <strain evidence="2">ATCC BAA-682 / DSM 15412 / SJ</strain>
    </source>
</reference>
<sequence>MLFQMSRNIKVLITFLFTIYSLNSLALKFSDVEISAAGDFIYEHGLNQESEAGDRLVMRGVELSVFAPVDNNFSGVLTAAAHDEHGETVVELHELYLSSFSLFPRTNIRVGQYFLAIGRLNRFHQHDWVFTRAPKFFRTFFGEEGVLDSGVEVDYLLPFESVYNFTFGFTSGHKWGHSHTEGKKPKTPTHYARLSNFIELDGANGVEIGLTYLGRVDANDNANKLIGIDTTAKWRRGRLTEFLIQSELWYKNEKDQSGERKEYLGWYLFNEYGVSLSHSLGARLDAYKDLSKRNAITNKKSNNISLGASLQHTYTSSEFLKIRTSMAHEFDREEGLTTNKDTRAMLQFIFILGSHPAHSF</sequence>
<protein>
    <submittedName>
        <fullName evidence="1">Membrane protein</fullName>
    </submittedName>
</protein>
<accession>E1WX22</accession>
<evidence type="ECO:0000313" key="2">
    <source>
        <dbReference type="Proteomes" id="UP000008963"/>
    </source>
</evidence>
<dbReference type="eggNOG" id="COG3746">
    <property type="taxonomic scope" value="Bacteria"/>
</dbReference>
<evidence type="ECO:0000313" key="1">
    <source>
        <dbReference type="EMBL" id="CBW25723.1"/>
    </source>
</evidence>
<dbReference type="PATRIC" id="fig|862908.3.peg.790"/>
<organism evidence="1 2">
    <name type="scientific">Halobacteriovorax marinus (strain ATCC BAA-682 / DSM 15412 / SJ)</name>
    <name type="common">Bacteriovorax marinus</name>
    <dbReference type="NCBI Taxonomy" id="862908"/>
    <lineage>
        <taxon>Bacteria</taxon>
        <taxon>Pseudomonadati</taxon>
        <taxon>Bdellovibrionota</taxon>
        <taxon>Bacteriovoracia</taxon>
        <taxon>Bacteriovoracales</taxon>
        <taxon>Halobacteriovoraceae</taxon>
        <taxon>Halobacteriovorax</taxon>
    </lineage>
</organism>
<proteinExistence type="predicted"/>
<dbReference type="EMBL" id="FQ312005">
    <property type="protein sequence ID" value="CBW25723.1"/>
    <property type="molecule type" value="Genomic_DNA"/>
</dbReference>
<keyword evidence="2" id="KW-1185">Reference proteome</keyword>
<dbReference type="Proteomes" id="UP000008963">
    <property type="component" value="Chromosome"/>
</dbReference>
<dbReference type="KEGG" id="bmx:BMS_0827"/>